<accession>A0A101FG37</accession>
<keyword evidence="1" id="KW-0808">Transferase</keyword>
<dbReference type="Pfam" id="PF13412">
    <property type="entry name" value="HTH_24"/>
    <property type="match status" value="1"/>
</dbReference>
<organism evidence="4 5">
    <name type="scientific">Thermacetogenium phaeum</name>
    <dbReference type="NCBI Taxonomy" id="85874"/>
    <lineage>
        <taxon>Bacteria</taxon>
        <taxon>Bacillati</taxon>
        <taxon>Bacillota</taxon>
        <taxon>Clostridia</taxon>
        <taxon>Thermoanaerobacterales</taxon>
        <taxon>Thermoanaerobacteraceae</taxon>
        <taxon>Thermacetogenium</taxon>
    </lineage>
</organism>
<protein>
    <submittedName>
        <fullName evidence="4">Carbohydrate/purine kinase PfkB</fullName>
    </submittedName>
</protein>
<evidence type="ECO:0000313" key="5">
    <source>
        <dbReference type="Proteomes" id="UP000053326"/>
    </source>
</evidence>
<proteinExistence type="predicted"/>
<evidence type="ECO:0000259" key="3">
    <source>
        <dbReference type="Pfam" id="PF00294"/>
    </source>
</evidence>
<dbReference type="GO" id="GO:0016301">
    <property type="term" value="F:kinase activity"/>
    <property type="evidence" value="ECO:0007669"/>
    <property type="project" value="UniProtKB-KW"/>
</dbReference>
<sequence length="332" mass="36250">MRHLTKREKEILACLKEDPLISQDELAAKMKISRSAAAVHISNLMRKGYILGRGYILEERSGVLIVGKSWLEIAAYVDSREISISCGGLGCEMAAELAGYNIAPILITVLGQDESGDQIYNYLLKKGVELRHVIRSGDCSTAKRLHVFDGENVLYHLEDMRITQSLGEKELAACGEIIKTAKVLLIDASLSSAEIEYLLNLAKSYDILTTFVGGSLDWCLRQDFCSYPQVFLVCWNHELPGFSGEDPESCFPVCREIVGRGLAALIVIFDEQGVVLATPQEAVYLPFSPLQGMSSALSISAGIAVGLAAGHGFRFAVRRALGRTQATDACEK</sequence>
<keyword evidence="2 4" id="KW-0418">Kinase</keyword>
<dbReference type="Gene3D" id="3.40.1190.20">
    <property type="match status" value="1"/>
</dbReference>
<dbReference type="Gene3D" id="1.10.10.10">
    <property type="entry name" value="Winged helix-like DNA-binding domain superfamily/Winged helix DNA-binding domain"/>
    <property type="match status" value="1"/>
</dbReference>
<dbReference type="PANTHER" id="PTHR10584:SF166">
    <property type="entry name" value="RIBOKINASE"/>
    <property type="match status" value="1"/>
</dbReference>
<feature type="domain" description="Carbohydrate kinase PfkB" evidence="3">
    <location>
        <begin position="80"/>
        <end position="320"/>
    </location>
</feature>
<reference evidence="5" key="1">
    <citation type="journal article" date="2015" name="MBio">
        <title>Genome-Resolved Metagenomic Analysis Reveals Roles for Candidate Phyla and Other Microbial Community Members in Biogeochemical Transformations in Oil Reservoirs.</title>
        <authorList>
            <person name="Hu P."/>
            <person name="Tom L."/>
            <person name="Singh A."/>
            <person name="Thomas B.C."/>
            <person name="Baker B.J."/>
            <person name="Piceno Y.M."/>
            <person name="Andersen G.L."/>
            <person name="Banfield J.F."/>
        </authorList>
    </citation>
    <scope>NUCLEOTIDE SEQUENCE [LARGE SCALE GENOMIC DNA]</scope>
</reference>
<evidence type="ECO:0000313" key="4">
    <source>
        <dbReference type="EMBL" id="KUK36404.1"/>
    </source>
</evidence>
<dbReference type="SUPFAM" id="SSF53613">
    <property type="entry name" value="Ribokinase-like"/>
    <property type="match status" value="1"/>
</dbReference>
<dbReference type="Proteomes" id="UP000053326">
    <property type="component" value="Unassembled WGS sequence"/>
</dbReference>
<dbReference type="AlphaFoldDB" id="A0A101FG37"/>
<dbReference type="InterPro" id="IPR036390">
    <property type="entry name" value="WH_DNA-bd_sf"/>
</dbReference>
<evidence type="ECO:0000256" key="2">
    <source>
        <dbReference type="ARBA" id="ARBA00022777"/>
    </source>
</evidence>
<dbReference type="InterPro" id="IPR036388">
    <property type="entry name" value="WH-like_DNA-bd_sf"/>
</dbReference>
<dbReference type="PANTHER" id="PTHR10584">
    <property type="entry name" value="SUGAR KINASE"/>
    <property type="match status" value="1"/>
</dbReference>
<evidence type="ECO:0000256" key="1">
    <source>
        <dbReference type="ARBA" id="ARBA00022679"/>
    </source>
</evidence>
<dbReference type="InterPro" id="IPR029056">
    <property type="entry name" value="Ribokinase-like"/>
</dbReference>
<dbReference type="SUPFAM" id="SSF46785">
    <property type="entry name" value="Winged helix' DNA-binding domain"/>
    <property type="match status" value="1"/>
</dbReference>
<dbReference type="EMBL" id="LGFO01000101">
    <property type="protein sequence ID" value="KUK36404.1"/>
    <property type="molecule type" value="Genomic_DNA"/>
</dbReference>
<gene>
    <name evidence="4" type="ORF">XD66_0886</name>
</gene>
<comment type="caution">
    <text evidence="4">The sequence shown here is derived from an EMBL/GenBank/DDBJ whole genome shotgun (WGS) entry which is preliminary data.</text>
</comment>
<dbReference type="Pfam" id="PF00294">
    <property type="entry name" value="PfkB"/>
    <property type="match status" value="1"/>
</dbReference>
<name>A0A101FG37_9THEO</name>
<dbReference type="InterPro" id="IPR011611">
    <property type="entry name" value="PfkB_dom"/>
</dbReference>